<dbReference type="GO" id="GO:0004497">
    <property type="term" value="F:monooxygenase activity"/>
    <property type="evidence" value="ECO:0007669"/>
    <property type="project" value="InterPro"/>
</dbReference>
<keyword evidence="6 7" id="KW-0408">Iron</keyword>
<dbReference type="InterPro" id="IPR036396">
    <property type="entry name" value="Cyt_P450_sf"/>
</dbReference>
<feature type="binding site" description="axial binding residue" evidence="7">
    <location>
        <position position="459"/>
    </location>
    <ligand>
        <name>heme</name>
        <dbReference type="ChEBI" id="CHEBI:30413"/>
    </ligand>
    <ligandPart>
        <name>Fe</name>
        <dbReference type="ChEBI" id="CHEBI:18248"/>
    </ligandPart>
</feature>
<dbReference type="PRINTS" id="PR00463">
    <property type="entry name" value="EP450I"/>
</dbReference>
<accession>A0AAW2U8D7</accession>
<dbReference type="GO" id="GO:0005506">
    <property type="term" value="F:iron ion binding"/>
    <property type="evidence" value="ECO:0007669"/>
    <property type="project" value="InterPro"/>
</dbReference>
<evidence type="ECO:0000256" key="1">
    <source>
        <dbReference type="ARBA" id="ARBA00001971"/>
    </source>
</evidence>
<keyword evidence="4 7" id="KW-0479">Metal-binding</keyword>
<comment type="caution">
    <text evidence="8">The sequence shown here is derived from an EMBL/GenBank/DDBJ whole genome shotgun (WGS) entry which is preliminary data.</text>
</comment>
<dbReference type="GO" id="GO:0016020">
    <property type="term" value="C:membrane"/>
    <property type="evidence" value="ECO:0007669"/>
    <property type="project" value="UniProtKB-SubCell"/>
</dbReference>
<evidence type="ECO:0000256" key="4">
    <source>
        <dbReference type="ARBA" id="ARBA00022723"/>
    </source>
</evidence>
<name>A0AAW2U8D7_9LAMI</name>
<evidence type="ECO:0000256" key="3">
    <source>
        <dbReference type="ARBA" id="ARBA00010617"/>
    </source>
</evidence>
<evidence type="ECO:0000256" key="6">
    <source>
        <dbReference type="ARBA" id="ARBA00023004"/>
    </source>
</evidence>
<evidence type="ECO:0000256" key="2">
    <source>
        <dbReference type="ARBA" id="ARBA00004167"/>
    </source>
</evidence>
<dbReference type="PRINTS" id="PR00385">
    <property type="entry name" value="P450"/>
</dbReference>
<dbReference type="GO" id="GO:0016705">
    <property type="term" value="F:oxidoreductase activity, acting on paired donors, with incorporation or reduction of molecular oxygen"/>
    <property type="evidence" value="ECO:0007669"/>
    <property type="project" value="InterPro"/>
</dbReference>
<dbReference type="Pfam" id="PF00067">
    <property type="entry name" value="p450"/>
    <property type="match status" value="1"/>
</dbReference>
<dbReference type="InterPro" id="IPR002401">
    <property type="entry name" value="Cyt_P450_E_grp-I"/>
</dbReference>
<proteinExistence type="inferred from homology"/>
<dbReference type="AlphaFoldDB" id="A0AAW2U8D7"/>
<comment type="subcellular location">
    <subcellularLocation>
        <location evidence="2">Membrane</location>
        <topology evidence="2">Single-pass membrane protein</topology>
    </subcellularLocation>
</comment>
<reference evidence="8" key="2">
    <citation type="journal article" date="2024" name="Plant">
        <title>Genomic evolution and insights into agronomic trait innovations of Sesamum species.</title>
        <authorList>
            <person name="Miao H."/>
            <person name="Wang L."/>
            <person name="Qu L."/>
            <person name="Liu H."/>
            <person name="Sun Y."/>
            <person name="Le M."/>
            <person name="Wang Q."/>
            <person name="Wei S."/>
            <person name="Zheng Y."/>
            <person name="Lin W."/>
            <person name="Duan Y."/>
            <person name="Cao H."/>
            <person name="Xiong S."/>
            <person name="Wang X."/>
            <person name="Wei L."/>
            <person name="Li C."/>
            <person name="Ma Q."/>
            <person name="Ju M."/>
            <person name="Zhao R."/>
            <person name="Li G."/>
            <person name="Mu C."/>
            <person name="Tian Q."/>
            <person name="Mei H."/>
            <person name="Zhang T."/>
            <person name="Gao T."/>
            <person name="Zhang H."/>
        </authorList>
    </citation>
    <scope>NUCLEOTIDE SEQUENCE</scope>
    <source>
        <strain evidence="8">KEN1</strain>
    </source>
</reference>
<keyword evidence="5" id="KW-0560">Oxidoreductase</keyword>
<protein>
    <submittedName>
        <fullName evidence="8">Cytochrome</fullName>
    </submittedName>
</protein>
<comment type="similarity">
    <text evidence="3">Belongs to the cytochrome P450 family.</text>
</comment>
<reference evidence="8" key="1">
    <citation type="submission" date="2020-06" db="EMBL/GenBank/DDBJ databases">
        <authorList>
            <person name="Li T."/>
            <person name="Hu X."/>
            <person name="Zhang T."/>
            <person name="Song X."/>
            <person name="Zhang H."/>
            <person name="Dai N."/>
            <person name="Sheng W."/>
            <person name="Hou X."/>
            <person name="Wei L."/>
        </authorList>
    </citation>
    <scope>NUCLEOTIDE SEQUENCE</scope>
    <source>
        <strain evidence="8">KEN1</strain>
        <tissue evidence="8">Leaf</tissue>
    </source>
</reference>
<dbReference type="PANTHER" id="PTHR24296">
    <property type="entry name" value="CYTOCHROME P450"/>
    <property type="match status" value="1"/>
</dbReference>
<organism evidence="8">
    <name type="scientific">Sesamum latifolium</name>
    <dbReference type="NCBI Taxonomy" id="2727402"/>
    <lineage>
        <taxon>Eukaryota</taxon>
        <taxon>Viridiplantae</taxon>
        <taxon>Streptophyta</taxon>
        <taxon>Embryophyta</taxon>
        <taxon>Tracheophyta</taxon>
        <taxon>Spermatophyta</taxon>
        <taxon>Magnoliopsida</taxon>
        <taxon>eudicotyledons</taxon>
        <taxon>Gunneridae</taxon>
        <taxon>Pentapetalae</taxon>
        <taxon>asterids</taxon>
        <taxon>lamiids</taxon>
        <taxon>Lamiales</taxon>
        <taxon>Pedaliaceae</taxon>
        <taxon>Sesamum</taxon>
    </lineage>
</organism>
<evidence type="ECO:0000313" key="8">
    <source>
        <dbReference type="EMBL" id="KAL0411881.1"/>
    </source>
</evidence>
<sequence length="518" mass="59317">MMSIAPNPMWFFLHPKSAAVGFLAVVVSVLLVRRVLLPRKQGKKQKHPVGGTVFDQLLNFSRLHDYMTDLAAKHKTYRLIAPFRSEVYTSDPANVEYILKTKFDNYGKGWYNYSILSDLLGDGIFTVDGNKWRAQRKVSSHEFSTRAIRDVSGVVFKKNAVKLANIVSEAVVSNHPIDIQDLFMKTTLDSIFRVAFGVELDSTCGSNEEGARFTRAFDDASEITTWRYVDLLWKIKRALNLGMEVELKKNIRIVDEFVYKLIHSKIEHMKKSRDECMHSEKEDVLSRFLQLSEANPKYLRDIILNFVMAGKDTTATTLSWFFYMLCKNPLVQEKAAQEIKEATASEQATDMSEFAASVSEEALEKMHYLHAAVTETLRLYPPVPANPKMCFSDDIMPDGYHVKKGDAVVYLPYAMGRMKFIWGDDAEEFKPERWLDENGCFQQESPFKFPAFQAGPRICLGKEFAYRQMKIFSAVLLRFFVFKLSDERKAVKYRTMINLHVDGGLSVVACDRSDDESE</sequence>
<evidence type="ECO:0000256" key="7">
    <source>
        <dbReference type="PIRSR" id="PIRSR602401-1"/>
    </source>
</evidence>
<comment type="cofactor">
    <cofactor evidence="1 7">
        <name>heme</name>
        <dbReference type="ChEBI" id="CHEBI:30413"/>
    </cofactor>
</comment>
<dbReference type="EMBL" id="JACGWN010000013">
    <property type="protein sequence ID" value="KAL0411881.1"/>
    <property type="molecule type" value="Genomic_DNA"/>
</dbReference>
<dbReference type="InterPro" id="IPR001128">
    <property type="entry name" value="Cyt_P450"/>
</dbReference>
<dbReference type="Gene3D" id="1.10.630.10">
    <property type="entry name" value="Cytochrome P450"/>
    <property type="match status" value="1"/>
</dbReference>
<dbReference type="CDD" id="cd11064">
    <property type="entry name" value="CYP86A"/>
    <property type="match status" value="1"/>
</dbReference>
<evidence type="ECO:0000256" key="5">
    <source>
        <dbReference type="ARBA" id="ARBA00023002"/>
    </source>
</evidence>
<dbReference type="GO" id="GO:0020037">
    <property type="term" value="F:heme binding"/>
    <property type="evidence" value="ECO:0007669"/>
    <property type="project" value="InterPro"/>
</dbReference>
<dbReference type="SUPFAM" id="SSF48264">
    <property type="entry name" value="Cytochrome P450"/>
    <property type="match status" value="1"/>
</dbReference>
<gene>
    <name evidence="8" type="ORF">Slati_3777800</name>
</gene>
<keyword evidence="7" id="KW-0349">Heme</keyword>